<gene>
    <name evidence="1" type="ORF">ACAT0790_LOCUS4495</name>
</gene>
<sequence>MGACCVGRTKDETHWSSVLSIIKTKARQGQAAGLQTFIRKVAKEESGCFKRAVRVAYFWPREGELIQVSVWESPSSLKRHKMSLRDWHKQELSGVAELPPAFDFEGALWRSYVRTAPMLGHFSRVVGYKLKEEEEAEEPSVGCMSQDTGFRAQVLARAWDLLVSPECAGDILVAAVAAMPSPLVLISWQVFESQDACTRYMEEVRPRLLEALDPVLDGPPFFSEQGHFKTLIPA</sequence>
<organism evidence="1">
    <name type="scientific">Alexandrium catenella</name>
    <name type="common">Red tide dinoflagellate</name>
    <name type="synonym">Gonyaulax catenella</name>
    <dbReference type="NCBI Taxonomy" id="2925"/>
    <lineage>
        <taxon>Eukaryota</taxon>
        <taxon>Sar</taxon>
        <taxon>Alveolata</taxon>
        <taxon>Dinophyceae</taxon>
        <taxon>Gonyaulacales</taxon>
        <taxon>Pyrocystaceae</taxon>
        <taxon>Alexandrium</taxon>
    </lineage>
</organism>
<protein>
    <submittedName>
        <fullName evidence="1">Uncharacterized protein</fullName>
    </submittedName>
</protein>
<dbReference type="AlphaFoldDB" id="A0A7S1L542"/>
<reference evidence="1" key="1">
    <citation type="submission" date="2021-01" db="EMBL/GenBank/DDBJ databases">
        <authorList>
            <person name="Corre E."/>
            <person name="Pelletier E."/>
            <person name="Niang G."/>
            <person name="Scheremetjew M."/>
            <person name="Finn R."/>
            <person name="Kale V."/>
            <person name="Holt S."/>
            <person name="Cochrane G."/>
            <person name="Meng A."/>
            <person name="Brown T."/>
            <person name="Cohen L."/>
        </authorList>
    </citation>
    <scope>NUCLEOTIDE SEQUENCE</scope>
    <source>
        <strain evidence="1">OF101</strain>
    </source>
</reference>
<evidence type="ECO:0000313" key="1">
    <source>
        <dbReference type="EMBL" id="CAD9094742.1"/>
    </source>
</evidence>
<proteinExistence type="predicted"/>
<dbReference type="EMBL" id="HBGE01007465">
    <property type="protein sequence ID" value="CAD9094742.1"/>
    <property type="molecule type" value="Transcribed_RNA"/>
</dbReference>
<name>A0A7S1L542_ALECA</name>
<accession>A0A7S1L542</accession>